<protein>
    <submittedName>
        <fullName evidence="2">Uncharacterized protein</fullName>
    </submittedName>
</protein>
<feature type="region of interest" description="Disordered" evidence="1">
    <location>
        <begin position="63"/>
        <end position="124"/>
    </location>
</feature>
<accession>A0A1C7MB70</accession>
<organism evidence="2 3">
    <name type="scientific">Grifola frondosa</name>
    <name type="common">Maitake</name>
    <name type="synonym">Polyporus frondosus</name>
    <dbReference type="NCBI Taxonomy" id="5627"/>
    <lineage>
        <taxon>Eukaryota</taxon>
        <taxon>Fungi</taxon>
        <taxon>Dikarya</taxon>
        <taxon>Basidiomycota</taxon>
        <taxon>Agaricomycotina</taxon>
        <taxon>Agaricomycetes</taxon>
        <taxon>Polyporales</taxon>
        <taxon>Grifolaceae</taxon>
        <taxon>Grifola</taxon>
    </lineage>
</organism>
<proteinExistence type="predicted"/>
<reference evidence="2 3" key="1">
    <citation type="submission" date="2016-03" db="EMBL/GenBank/DDBJ databases">
        <title>Whole genome sequencing of Grifola frondosa 9006-11.</title>
        <authorList>
            <person name="Min B."/>
            <person name="Park H."/>
            <person name="Kim J.-G."/>
            <person name="Cho H."/>
            <person name="Oh Y.-L."/>
            <person name="Kong W.-S."/>
            <person name="Choi I.-G."/>
        </authorList>
    </citation>
    <scope>NUCLEOTIDE SEQUENCE [LARGE SCALE GENOMIC DNA]</scope>
    <source>
        <strain evidence="2 3">9006-11</strain>
    </source>
</reference>
<feature type="compositionally biased region" description="Polar residues" evidence="1">
    <location>
        <begin position="102"/>
        <end position="115"/>
    </location>
</feature>
<comment type="caution">
    <text evidence="2">The sequence shown here is derived from an EMBL/GenBank/DDBJ whole genome shotgun (WGS) entry which is preliminary data.</text>
</comment>
<dbReference type="Proteomes" id="UP000092993">
    <property type="component" value="Unassembled WGS sequence"/>
</dbReference>
<dbReference type="EMBL" id="LUGG01000006">
    <property type="protein sequence ID" value="OBZ73596.1"/>
    <property type="molecule type" value="Genomic_DNA"/>
</dbReference>
<evidence type="ECO:0000313" key="3">
    <source>
        <dbReference type="Proteomes" id="UP000092993"/>
    </source>
</evidence>
<evidence type="ECO:0000256" key="1">
    <source>
        <dbReference type="SAM" id="MobiDB-lite"/>
    </source>
</evidence>
<evidence type="ECO:0000313" key="2">
    <source>
        <dbReference type="EMBL" id="OBZ73596.1"/>
    </source>
</evidence>
<sequence length="143" mass="15950">MCIGRIYIYEKLTSIFIRTQTLSHNLRASTNRPSRVAATVSLPFPKDLDTGWPNDLDAFERRSSAGTIRPTHTTRESLSGGTLSAPRMTPNPCLDLRCRKMTTPQQDSRNPSTVNRHPPSISFAHFRSGALPSISRSRPWSVA</sequence>
<keyword evidence="3" id="KW-1185">Reference proteome</keyword>
<gene>
    <name evidence="2" type="ORF">A0H81_06087</name>
</gene>
<name>A0A1C7MB70_GRIFR</name>
<dbReference type="AlphaFoldDB" id="A0A1C7MB70"/>